<name>A0AAW4GBF0_GORRU</name>
<evidence type="ECO:0000256" key="1">
    <source>
        <dbReference type="SAM" id="Phobius"/>
    </source>
</evidence>
<evidence type="ECO:0000313" key="3">
    <source>
        <dbReference type="Proteomes" id="UP001195196"/>
    </source>
</evidence>
<evidence type="ECO:0008006" key="4">
    <source>
        <dbReference type="Google" id="ProtNLM"/>
    </source>
</evidence>
<organism evidence="2 3">
    <name type="scientific">Gordonia rubripertincta</name>
    <name type="common">Rhodococcus corallinus</name>
    <dbReference type="NCBI Taxonomy" id="36822"/>
    <lineage>
        <taxon>Bacteria</taxon>
        <taxon>Bacillati</taxon>
        <taxon>Actinomycetota</taxon>
        <taxon>Actinomycetes</taxon>
        <taxon>Mycobacteriales</taxon>
        <taxon>Gordoniaceae</taxon>
        <taxon>Gordonia</taxon>
    </lineage>
</organism>
<comment type="caution">
    <text evidence="2">The sequence shown here is derived from an EMBL/GenBank/DDBJ whole genome shotgun (WGS) entry which is preliminary data.</text>
</comment>
<keyword evidence="1" id="KW-1133">Transmembrane helix</keyword>
<protein>
    <recommendedName>
        <fullName evidence="4">SdpI family protein</fullName>
    </recommendedName>
</protein>
<keyword evidence="1" id="KW-0472">Membrane</keyword>
<dbReference type="EMBL" id="JAFFGU010000024">
    <property type="protein sequence ID" value="MBM7280539.1"/>
    <property type="molecule type" value="Genomic_DNA"/>
</dbReference>
<feature type="transmembrane region" description="Helical" evidence="1">
    <location>
        <begin position="94"/>
        <end position="114"/>
    </location>
</feature>
<accession>A0AAW4GBF0</accession>
<dbReference type="Proteomes" id="UP001195196">
    <property type="component" value="Unassembled WGS sequence"/>
</dbReference>
<reference evidence="2" key="1">
    <citation type="submission" date="2021-02" db="EMBL/GenBank/DDBJ databases">
        <title>Taxonomy, biology and ecology of Rhodococcus bacteria occurring in California pistachio and other woody hosts as revealed by genome sequence analyses.</title>
        <authorList>
            <person name="Riely B."/>
            <person name="Gai Y."/>
        </authorList>
    </citation>
    <scope>NUCLEOTIDE SEQUENCE</scope>
    <source>
        <strain evidence="2">BP-295</strain>
    </source>
</reference>
<evidence type="ECO:0000313" key="2">
    <source>
        <dbReference type="EMBL" id="MBM7280539.1"/>
    </source>
</evidence>
<dbReference type="RefSeq" id="WP_156354350.1">
    <property type="nucleotide sequence ID" value="NZ_JAFFGU010000024.1"/>
</dbReference>
<dbReference type="AlphaFoldDB" id="A0AAW4GBF0"/>
<feature type="transmembrane region" description="Helical" evidence="1">
    <location>
        <begin position="57"/>
        <end position="82"/>
    </location>
</feature>
<gene>
    <name evidence="2" type="ORF">JTZ10_22585</name>
</gene>
<proteinExistence type="predicted"/>
<sequence>MNQAVAAGFVWQILLLSGLVYWSRFGVAAVIDAATQPVRAVRWQPHPELGPTPPPARFKWTTGLVGLATLPVGVLLAGFCALWRITATAWPSGVFVGAGWTLAILGWLALLMAGELSIAKELGPGPTIRSALHRHRNRKHLSSSRPQ</sequence>
<keyword evidence="1" id="KW-0812">Transmembrane</keyword>